<evidence type="ECO:0000259" key="2">
    <source>
        <dbReference type="Pfam" id="PF02120"/>
    </source>
</evidence>
<dbReference type="InterPro" id="IPR052563">
    <property type="entry name" value="FliK"/>
</dbReference>
<dbReference type="OrthoDB" id="1792985at2"/>
<keyword evidence="4" id="KW-1185">Reference proteome</keyword>
<dbReference type="EMBL" id="AMZO01000004">
    <property type="protein sequence ID" value="ELR67087.1"/>
    <property type="molecule type" value="Genomic_DNA"/>
</dbReference>
<dbReference type="PANTHER" id="PTHR37533">
    <property type="entry name" value="FLAGELLAR HOOK-LENGTH CONTROL PROTEIN"/>
    <property type="match status" value="1"/>
</dbReference>
<dbReference type="Proteomes" id="UP000011134">
    <property type="component" value="Unassembled WGS sequence"/>
</dbReference>
<dbReference type="AlphaFoldDB" id="L8JI14"/>
<dbReference type="RefSeq" id="WP_007462948.1">
    <property type="nucleotide sequence ID" value="NZ_AMZO01000004.1"/>
</dbReference>
<dbReference type="InterPro" id="IPR038610">
    <property type="entry name" value="FliK-like_C_sf"/>
</dbReference>
<feature type="region of interest" description="Disordered" evidence="1">
    <location>
        <begin position="12"/>
        <end position="62"/>
    </location>
</feature>
<dbReference type="Pfam" id="PF02120">
    <property type="entry name" value="Flg_hook"/>
    <property type="match status" value="1"/>
</dbReference>
<dbReference type="CDD" id="cd17470">
    <property type="entry name" value="T3SS_Flik_C"/>
    <property type="match status" value="1"/>
</dbReference>
<feature type="domain" description="Flagellar hook-length control protein-like C-terminal" evidence="2">
    <location>
        <begin position="270"/>
        <end position="350"/>
    </location>
</feature>
<protein>
    <submittedName>
        <fullName evidence="3">Flagellar hook-length control protein FliK</fullName>
    </submittedName>
</protein>
<evidence type="ECO:0000256" key="1">
    <source>
        <dbReference type="SAM" id="MobiDB-lite"/>
    </source>
</evidence>
<evidence type="ECO:0000313" key="3">
    <source>
        <dbReference type="EMBL" id="ELR67087.1"/>
    </source>
</evidence>
<comment type="caution">
    <text evidence="3">The sequence shown here is derived from an EMBL/GenBank/DDBJ whole genome shotgun (WGS) entry which is preliminary data.</text>
</comment>
<keyword evidence="3" id="KW-0966">Cell projection</keyword>
<organism evidence="3 4">
    <name type="scientific">Photobacterium marinum</name>
    <dbReference type="NCBI Taxonomy" id="1056511"/>
    <lineage>
        <taxon>Bacteria</taxon>
        <taxon>Pseudomonadati</taxon>
        <taxon>Pseudomonadota</taxon>
        <taxon>Gammaproteobacteria</taxon>
        <taxon>Vibrionales</taxon>
        <taxon>Vibrionaceae</taxon>
        <taxon>Photobacterium</taxon>
    </lineage>
</organism>
<name>L8JI14_9GAMM</name>
<accession>L8JI14</accession>
<sequence length="391" mass="41760">MQVTANVAVKNVAKTATSADMPSVKTNGSNGEKPMSFAEFEQRLDQKPEADKGLPHAEKTSPDAEVQPALVAGMQQPLPAEELALQIEQLLAQAVKPEGANLPAEAEAEVSAEMLQVAMTGQTLQSTGVTEPGKVAVLEQLQTLVKPQGMPVAVPKEPQALVHEALLAARESLPQVKASAIPNEMLANNKELMAAIDPSVIEKLTTTSLATPTLHVHSAMSSNINMLTQAAQASAQSASAASAQAQQLQASVDITQPEWGRDLVDQLRSRMQLSKTDQIQHAHVRLDPPELGRLEINLRLEGDKVSVHFTAAHPQLREALAANADRLRFDFDGSQMQLADVSVSSGMYQQSRQHSGSDDEPAVITNNVTAAKQEAASTSAQELDGRYESMV</sequence>
<feature type="compositionally biased region" description="Basic and acidic residues" evidence="1">
    <location>
        <begin position="40"/>
        <end position="62"/>
    </location>
</feature>
<proteinExistence type="predicted"/>
<dbReference type="PATRIC" id="fig|1056511.3.peg.920"/>
<dbReference type="InterPro" id="IPR021136">
    <property type="entry name" value="Flagellar_hook_control-like_C"/>
</dbReference>
<keyword evidence="3" id="KW-0969">Cilium</keyword>
<feature type="compositionally biased region" description="Polar residues" evidence="1">
    <location>
        <begin position="18"/>
        <end position="30"/>
    </location>
</feature>
<dbReference type="Gene3D" id="3.30.750.140">
    <property type="match status" value="1"/>
</dbReference>
<gene>
    <name evidence="3" type="ORF">C942_03688</name>
</gene>
<reference evidence="3 4" key="1">
    <citation type="submission" date="2012-12" db="EMBL/GenBank/DDBJ databases">
        <title>Genome Assembly of Photobacterium sp. AK15.</title>
        <authorList>
            <person name="Khatri I."/>
            <person name="Vaidya B."/>
            <person name="Srinivas T.N.R."/>
            <person name="Subramanian S."/>
            <person name="Pinnaka A."/>
        </authorList>
    </citation>
    <scope>NUCLEOTIDE SEQUENCE [LARGE SCALE GENOMIC DNA]</scope>
    <source>
        <strain evidence="3 4">AK15</strain>
    </source>
</reference>
<dbReference type="PANTHER" id="PTHR37533:SF2">
    <property type="entry name" value="FLAGELLAR HOOK-LENGTH CONTROL PROTEIN"/>
    <property type="match status" value="1"/>
</dbReference>
<keyword evidence="3" id="KW-0282">Flagellum</keyword>
<evidence type="ECO:0000313" key="4">
    <source>
        <dbReference type="Proteomes" id="UP000011134"/>
    </source>
</evidence>